<organism evidence="2 3">
    <name type="scientific">Ensete ventricosum</name>
    <name type="common">Abyssinian banana</name>
    <name type="synonym">Musa ensete</name>
    <dbReference type="NCBI Taxonomy" id="4639"/>
    <lineage>
        <taxon>Eukaryota</taxon>
        <taxon>Viridiplantae</taxon>
        <taxon>Streptophyta</taxon>
        <taxon>Embryophyta</taxon>
        <taxon>Tracheophyta</taxon>
        <taxon>Spermatophyta</taxon>
        <taxon>Magnoliopsida</taxon>
        <taxon>Liliopsida</taxon>
        <taxon>Zingiberales</taxon>
        <taxon>Musaceae</taxon>
        <taxon>Ensete</taxon>
    </lineage>
</organism>
<accession>A0A427B2V7</accession>
<name>A0A427B2V7_ENSVE</name>
<evidence type="ECO:0000313" key="3">
    <source>
        <dbReference type="Proteomes" id="UP000287651"/>
    </source>
</evidence>
<protein>
    <submittedName>
        <fullName evidence="2">Uncharacterized protein</fullName>
    </submittedName>
</protein>
<proteinExistence type="predicted"/>
<sequence>MLGRPPVVRHPVGALHAEATPVGKGDDRRRVRVPPVQGRLPSARKGATCARVAITGAQGCFLRRGDRDDTLERCREIRVFLKDNSTPQNLRNSKVYPSI</sequence>
<evidence type="ECO:0000313" key="2">
    <source>
        <dbReference type="EMBL" id="RRT82805.1"/>
    </source>
</evidence>
<evidence type="ECO:0000256" key="1">
    <source>
        <dbReference type="SAM" id="MobiDB-lite"/>
    </source>
</evidence>
<comment type="caution">
    <text evidence="2">The sequence shown here is derived from an EMBL/GenBank/DDBJ whole genome shotgun (WGS) entry which is preliminary data.</text>
</comment>
<reference evidence="2 3" key="1">
    <citation type="journal article" date="2014" name="Agronomy (Basel)">
        <title>A Draft Genome Sequence for Ensete ventricosum, the Drought-Tolerant Tree Against Hunger.</title>
        <authorList>
            <person name="Harrison J."/>
            <person name="Moore K.A."/>
            <person name="Paszkiewicz K."/>
            <person name="Jones T."/>
            <person name="Grant M."/>
            <person name="Ambacheew D."/>
            <person name="Muzemil S."/>
            <person name="Studholme D.J."/>
        </authorList>
    </citation>
    <scope>NUCLEOTIDE SEQUENCE [LARGE SCALE GENOMIC DNA]</scope>
</reference>
<dbReference type="Proteomes" id="UP000287651">
    <property type="component" value="Unassembled WGS sequence"/>
</dbReference>
<dbReference type="EMBL" id="AMZH03000624">
    <property type="protein sequence ID" value="RRT82805.1"/>
    <property type="molecule type" value="Genomic_DNA"/>
</dbReference>
<feature type="region of interest" description="Disordered" evidence="1">
    <location>
        <begin position="1"/>
        <end position="30"/>
    </location>
</feature>
<gene>
    <name evidence="2" type="ORF">B296_00019323</name>
</gene>
<dbReference type="AlphaFoldDB" id="A0A427B2V7"/>